<dbReference type="PROSITE" id="PS00211">
    <property type="entry name" value="ABC_TRANSPORTER_1"/>
    <property type="match status" value="1"/>
</dbReference>
<evidence type="ECO:0000313" key="5">
    <source>
        <dbReference type="EMBL" id="SER15752.1"/>
    </source>
</evidence>
<dbReference type="InterPro" id="IPR003439">
    <property type="entry name" value="ABC_transporter-like_ATP-bd"/>
</dbReference>
<dbReference type="InterPro" id="IPR017871">
    <property type="entry name" value="ABC_transporter-like_CS"/>
</dbReference>
<reference evidence="5 6" key="1">
    <citation type="submission" date="2016-10" db="EMBL/GenBank/DDBJ databases">
        <authorList>
            <person name="Varghese N."/>
            <person name="Submissions S."/>
        </authorList>
    </citation>
    <scope>NUCLEOTIDE SEQUENCE [LARGE SCALE GENOMIC DNA]</scope>
    <source>
        <strain evidence="6">DSM 19823 / KCTC 23066 / CCTCC M 208030 / D25</strain>
    </source>
</reference>
<name>A0AAJ5BEI5_MYRPR</name>
<keyword evidence="3 5" id="KW-0067">ATP-binding</keyword>
<sequence length="254" mass="28513">MGEVLLDVREVSFSYPTREILNKVSIQVKAGQFVGVVGSNGCGKSTLLKIIYRVLKAKSGEVLYKGKNMKDFSLKEMARKIAVVGQFNDTTFDTTVLDVVLMGRIPFKARWQAFDEMDYHLALKSLEQVDMLDYKDKSLSTLSGGEKQRIFLARALTQQPELIILDEPTNHLDIRFQLEILKIVKGLGIGVLATMHDLSLIANFCEYIYALKDTTVHSQGKPIDLLTPENIKTIFGVGCKVIHGEGEELFFSYQ</sequence>
<dbReference type="InterPro" id="IPR027417">
    <property type="entry name" value="P-loop_NTPase"/>
</dbReference>
<organism evidence="5 6">
    <name type="scientific">Myroides profundi</name>
    <dbReference type="NCBI Taxonomy" id="480520"/>
    <lineage>
        <taxon>Bacteria</taxon>
        <taxon>Pseudomonadati</taxon>
        <taxon>Bacteroidota</taxon>
        <taxon>Flavobacteriia</taxon>
        <taxon>Flavobacteriales</taxon>
        <taxon>Flavobacteriaceae</taxon>
        <taxon>Myroides</taxon>
    </lineage>
</organism>
<gene>
    <name evidence="5" type="ORF">SAMN04488089_11031</name>
</gene>
<dbReference type="Proteomes" id="UP000183496">
    <property type="component" value="Unassembled WGS sequence"/>
</dbReference>
<feature type="domain" description="ABC transporter" evidence="4">
    <location>
        <begin position="6"/>
        <end position="238"/>
    </location>
</feature>
<dbReference type="CDD" id="cd03214">
    <property type="entry name" value="ABC_Iron-Siderophores_B12_Hemin"/>
    <property type="match status" value="1"/>
</dbReference>
<dbReference type="PANTHER" id="PTHR42794:SF2">
    <property type="entry name" value="ABC TRANSPORTER ATP-BINDING PROTEIN"/>
    <property type="match status" value="1"/>
</dbReference>
<dbReference type="Pfam" id="PF00005">
    <property type="entry name" value="ABC_tran"/>
    <property type="match status" value="1"/>
</dbReference>
<keyword evidence="1" id="KW-0813">Transport</keyword>
<proteinExistence type="predicted"/>
<dbReference type="GO" id="GO:0016887">
    <property type="term" value="F:ATP hydrolysis activity"/>
    <property type="evidence" value="ECO:0007669"/>
    <property type="project" value="InterPro"/>
</dbReference>
<accession>A0AAJ5BEI5</accession>
<comment type="caution">
    <text evidence="5">The sequence shown here is derived from an EMBL/GenBank/DDBJ whole genome shotgun (WGS) entry which is preliminary data.</text>
</comment>
<dbReference type="KEGG" id="mpw:MPR_1143"/>
<evidence type="ECO:0000259" key="4">
    <source>
        <dbReference type="PROSITE" id="PS50893"/>
    </source>
</evidence>
<dbReference type="InterPro" id="IPR003593">
    <property type="entry name" value="AAA+_ATPase"/>
</dbReference>
<protein>
    <submittedName>
        <fullName evidence="5">Iron complex transport system ATP-binding protein</fullName>
    </submittedName>
</protein>
<evidence type="ECO:0000313" key="6">
    <source>
        <dbReference type="Proteomes" id="UP000183496"/>
    </source>
</evidence>
<evidence type="ECO:0000256" key="2">
    <source>
        <dbReference type="ARBA" id="ARBA00022741"/>
    </source>
</evidence>
<keyword evidence="2" id="KW-0547">Nucleotide-binding</keyword>
<keyword evidence="6" id="KW-1185">Reference proteome</keyword>
<dbReference type="FunFam" id="3.40.50.300:FF:000134">
    <property type="entry name" value="Iron-enterobactin ABC transporter ATP-binding protein"/>
    <property type="match status" value="1"/>
</dbReference>
<evidence type="ECO:0000256" key="1">
    <source>
        <dbReference type="ARBA" id="ARBA00022448"/>
    </source>
</evidence>
<dbReference type="GO" id="GO:0005524">
    <property type="term" value="F:ATP binding"/>
    <property type="evidence" value="ECO:0007669"/>
    <property type="project" value="UniProtKB-KW"/>
</dbReference>
<dbReference type="SUPFAM" id="SSF52540">
    <property type="entry name" value="P-loop containing nucleoside triphosphate hydrolases"/>
    <property type="match status" value="1"/>
</dbReference>
<evidence type="ECO:0000256" key="3">
    <source>
        <dbReference type="ARBA" id="ARBA00022840"/>
    </source>
</evidence>
<dbReference type="Gene3D" id="3.40.50.300">
    <property type="entry name" value="P-loop containing nucleotide triphosphate hydrolases"/>
    <property type="match status" value="1"/>
</dbReference>
<dbReference type="EMBL" id="FOFY01000010">
    <property type="protein sequence ID" value="SER15752.1"/>
    <property type="molecule type" value="Genomic_DNA"/>
</dbReference>
<dbReference type="SMART" id="SM00382">
    <property type="entry name" value="AAA"/>
    <property type="match status" value="1"/>
</dbReference>
<dbReference type="PANTHER" id="PTHR42794">
    <property type="entry name" value="HEMIN IMPORT ATP-BINDING PROTEIN HMUV"/>
    <property type="match status" value="1"/>
</dbReference>
<dbReference type="PROSITE" id="PS50893">
    <property type="entry name" value="ABC_TRANSPORTER_2"/>
    <property type="match status" value="1"/>
</dbReference>
<dbReference type="RefSeq" id="WP_041890093.1">
    <property type="nucleotide sequence ID" value="NZ_CP010817.1"/>
</dbReference>
<dbReference type="AlphaFoldDB" id="A0AAJ5BEI5"/>